<evidence type="ECO:0000313" key="2">
    <source>
        <dbReference type="Proteomes" id="UP000233398"/>
    </source>
</evidence>
<dbReference type="Proteomes" id="UP000233398">
    <property type="component" value="Unassembled WGS sequence"/>
</dbReference>
<reference evidence="1 2" key="1">
    <citation type="submission" date="2017-11" db="EMBL/GenBank/DDBJ databases">
        <title>Rhodohalobacter 15182 sp. nov., isolated from a salt lake.</title>
        <authorList>
            <person name="Han S."/>
        </authorList>
    </citation>
    <scope>NUCLEOTIDE SEQUENCE [LARGE SCALE GENOMIC DNA]</scope>
    <source>
        <strain evidence="1 2">15182</strain>
    </source>
</reference>
<proteinExistence type="predicted"/>
<evidence type="ECO:0000313" key="1">
    <source>
        <dbReference type="EMBL" id="PKD44843.1"/>
    </source>
</evidence>
<name>A0A2N0VKW3_9BACT</name>
<sequence length="217" mass="24287">MALLGFMLFASISCGVTDSQDDVSDLEQAKILFEQLTQDPDNVIINFPDDDPGIPIYARVGPILNQFFVSEGQLVIPFYRAPECISDSFNFLSYYDPPAAFGCELTVEGEFVIEADAEQGSFPIMAHTVGSQVPIWIVDWSEFQNLLESESVTLPDIEALNPIKGIAQQYEEYLSPRMDKHEVIIEAAGIIPETDQQFTFNLTHRSDQIEQISLVIE</sequence>
<dbReference type="EMBL" id="PISP01000001">
    <property type="protein sequence ID" value="PKD44843.1"/>
    <property type="molecule type" value="Genomic_DNA"/>
</dbReference>
<organism evidence="1 2">
    <name type="scientific">Rhodohalobacter barkolensis</name>
    <dbReference type="NCBI Taxonomy" id="2053187"/>
    <lineage>
        <taxon>Bacteria</taxon>
        <taxon>Pseudomonadati</taxon>
        <taxon>Balneolota</taxon>
        <taxon>Balneolia</taxon>
        <taxon>Balneolales</taxon>
        <taxon>Balneolaceae</taxon>
        <taxon>Rhodohalobacter</taxon>
    </lineage>
</organism>
<accession>A0A2N0VKW3</accession>
<comment type="caution">
    <text evidence="1">The sequence shown here is derived from an EMBL/GenBank/DDBJ whole genome shotgun (WGS) entry which is preliminary data.</text>
</comment>
<dbReference type="AlphaFoldDB" id="A0A2N0VKW3"/>
<protein>
    <submittedName>
        <fullName evidence="1">Uncharacterized protein</fullName>
    </submittedName>
</protein>
<keyword evidence="2" id="KW-1185">Reference proteome</keyword>
<gene>
    <name evidence="1" type="ORF">CWD77_05110</name>
</gene>